<accession>A0A127F8Z9</accession>
<evidence type="ECO:0000313" key="7">
    <source>
        <dbReference type="Proteomes" id="UP000070250"/>
    </source>
</evidence>
<dbReference type="OrthoDB" id="9784378at2"/>
<evidence type="ECO:0000256" key="4">
    <source>
        <dbReference type="ARBA" id="ARBA00025742"/>
    </source>
</evidence>
<dbReference type="AlphaFoldDB" id="A0A127F8Z9"/>
<evidence type="ECO:0000259" key="5">
    <source>
        <dbReference type="Pfam" id="PF00149"/>
    </source>
</evidence>
<dbReference type="Gene3D" id="3.60.21.10">
    <property type="match status" value="1"/>
</dbReference>
<evidence type="ECO:0000313" key="6">
    <source>
        <dbReference type="EMBL" id="AMN46111.1"/>
    </source>
</evidence>
<dbReference type="Proteomes" id="UP000070250">
    <property type="component" value="Chromosome"/>
</dbReference>
<protein>
    <recommendedName>
        <fullName evidence="5">Calcineurin-like phosphoesterase domain-containing protein</fullName>
    </recommendedName>
</protein>
<keyword evidence="1" id="KW-0479">Metal-binding</keyword>
<dbReference type="STRING" id="465721.ACG33_03095"/>
<evidence type="ECO:0000256" key="3">
    <source>
        <dbReference type="ARBA" id="ARBA00023004"/>
    </source>
</evidence>
<gene>
    <name evidence="6" type="ORF">ACG33_03095</name>
</gene>
<evidence type="ECO:0000256" key="1">
    <source>
        <dbReference type="ARBA" id="ARBA00022723"/>
    </source>
</evidence>
<name>A0A127F8Z9_STEDE</name>
<evidence type="ECO:0000256" key="2">
    <source>
        <dbReference type="ARBA" id="ARBA00022801"/>
    </source>
</evidence>
<keyword evidence="7" id="KW-1185">Reference proteome</keyword>
<reference evidence="6 7" key="1">
    <citation type="submission" date="2015-06" db="EMBL/GenBank/DDBJ databases">
        <title>A Comprehensive Approach to Explore the Metabolic and Phylogenetic Diversity of Bacterial Steroid Degradation in the Environment: Testosterone as an Example.</title>
        <authorList>
            <person name="Yang F.-C."/>
            <person name="Chen Y.-L."/>
            <person name="Yu C.-P."/>
            <person name="Tang S.-L."/>
            <person name="Wang P.-H."/>
            <person name="Ismail W."/>
            <person name="Wang C.-H."/>
            <person name="Yang C.-Y."/>
            <person name="Chiang Y.-R."/>
        </authorList>
    </citation>
    <scope>NUCLEOTIDE SEQUENCE [LARGE SCALE GENOMIC DNA]</scope>
    <source>
        <strain evidence="6 7">DSM 18526</strain>
    </source>
</reference>
<dbReference type="GO" id="GO:0004112">
    <property type="term" value="F:cyclic-nucleotide phosphodiesterase activity"/>
    <property type="evidence" value="ECO:0007669"/>
    <property type="project" value="InterPro"/>
</dbReference>
<dbReference type="InterPro" id="IPR029052">
    <property type="entry name" value="Metallo-depent_PP-like"/>
</dbReference>
<dbReference type="RefSeq" id="WP_066918609.1">
    <property type="nucleotide sequence ID" value="NZ_CP011971.1"/>
</dbReference>
<dbReference type="InterPro" id="IPR004843">
    <property type="entry name" value="Calcineurin-like_PHP"/>
</dbReference>
<proteinExistence type="inferred from homology"/>
<feature type="domain" description="Calcineurin-like phosphoesterase" evidence="5">
    <location>
        <begin position="16"/>
        <end position="204"/>
    </location>
</feature>
<dbReference type="PANTHER" id="PTHR42988:SF2">
    <property type="entry name" value="CYCLIC NUCLEOTIDE PHOSPHODIESTERASE CBUA0032-RELATED"/>
    <property type="match status" value="1"/>
</dbReference>
<dbReference type="EMBL" id="CP011971">
    <property type="protein sequence ID" value="AMN46111.1"/>
    <property type="molecule type" value="Genomic_DNA"/>
</dbReference>
<dbReference type="PANTHER" id="PTHR42988">
    <property type="entry name" value="PHOSPHOHYDROLASE"/>
    <property type="match status" value="1"/>
</dbReference>
<dbReference type="InterPro" id="IPR026575">
    <property type="entry name" value="GpdQ/CpdA-like"/>
</dbReference>
<dbReference type="InterPro" id="IPR050884">
    <property type="entry name" value="CNP_phosphodiesterase-III"/>
</dbReference>
<keyword evidence="2" id="KW-0378">Hydrolase</keyword>
<comment type="similarity">
    <text evidence="4">Belongs to the cyclic nucleotide phosphodiesterase class-III family.</text>
</comment>
<keyword evidence="3" id="KW-0408">Iron</keyword>
<dbReference type="Pfam" id="PF00149">
    <property type="entry name" value="Metallophos"/>
    <property type="match status" value="1"/>
</dbReference>
<dbReference type="KEGG" id="sdf:ACG33_03095"/>
<dbReference type="GO" id="GO:0046872">
    <property type="term" value="F:metal ion binding"/>
    <property type="evidence" value="ECO:0007669"/>
    <property type="project" value="UniProtKB-KW"/>
</dbReference>
<dbReference type="SUPFAM" id="SSF56300">
    <property type="entry name" value="Metallo-dependent phosphatases"/>
    <property type="match status" value="1"/>
</dbReference>
<organism evidence="6 7">
    <name type="scientific">Steroidobacter denitrificans</name>
    <dbReference type="NCBI Taxonomy" id="465721"/>
    <lineage>
        <taxon>Bacteria</taxon>
        <taxon>Pseudomonadati</taxon>
        <taxon>Pseudomonadota</taxon>
        <taxon>Gammaproteobacteria</taxon>
        <taxon>Steroidobacterales</taxon>
        <taxon>Steroidobacteraceae</taxon>
        <taxon>Steroidobacter</taxon>
    </lineage>
</organism>
<dbReference type="CDD" id="cd07402">
    <property type="entry name" value="MPP_GpdQ"/>
    <property type="match status" value="1"/>
</dbReference>
<sequence length="268" mass="29570">MSSRLKEISVKMPSVRLLQFTDMHLFGDDAARLRGIASLPSLQAALADARRRCPRPDGILLTGDLVQDDPQGYRWIRELFADSPVPVLCLAGNHDLPGPMRTALAQAPFQLGGHQAFGPWRVVMLDSQVAHQAGGRLGKQQLTALDSLLHLPDQDHVLLCLHHHPIRMHSNWLDQVGLSDADEFLALVRKHTNVRGVLWGHVHQSLDHFIGGVRFMASPSTCAQFLPGSPDFSIDDRPPGYRLLELMPDGTIATEVCWLEDAARSNAA</sequence>